<dbReference type="PANTHER" id="PTHR30249:SF0">
    <property type="entry name" value="PLASTIDAL GLYCOLATE_GLYCERATE TRANSLOCATOR 1, CHLOROPLASTIC"/>
    <property type="match status" value="1"/>
</dbReference>
<protein>
    <submittedName>
        <fullName evidence="7">LrgB family protein</fullName>
    </submittedName>
</protein>
<evidence type="ECO:0000256" key="1">
    <source>
        <dbReference type="ARBA" id="ARBA00004141"/>
    </source>
</evidence>
<evidence type="ECO:0000256" key="3">
    <source>
        <dbReference type="ARBA" id="ARBA00022989"/>
    </source>
</evidence>
<keyword evidence="4 5" id="KW-0472">Membrane</keyword>
<evidence type="ECO:0000313" key="8">
    <source>
        <dbReference type="Proteomes" id="UP000516696"/>
    </source>
</evidence>
<keyword evidence="2 5" id="KW-0812">Transmembrane</keyword>
<dbReference type="Proteomes" id="UP000571857">
    <property type="component" value="Unassembled WGS sequence"/>
</dbReference>
<proteinExistence type="predicted"/>
<dbReference type="EMBL" id="CP050485">
    <property type="protein sequence ID" value="QOG28446.1"/>
    <property type="molecule type" value="Genomic_DNA"/>
</dbReference>
<sequence length="228" mass="25048">MIDSIPYFGAFLCFICFFAGQKIQNKTKSVLANPILLSVLFLYFISFFMKTEFKNFDKDVEILNYLLTPATICLGVPLYKNFERVKKELFPVLFGITSGVLINLFLTTLLSRMLYLSNAEYITFLPKSVTLGVGKNIADDLGGIVGITSPIIILTGIFGNIIADKVIRIIKIKHQLAIGVLIGTSTHAIGTTKAFEIGDLEGAASSFSLVVAAIFTVILMPLFSSFHL</sequence>
<evidence type="ECO:0000256" key="4">
    <source>
        <dbReference type="ARBA" id="ARBA00023136"/>
    </source>
</evidence>
<dbReference type="Proteomes" id="UP000516696">
    <property type="component" value="Chromosome"/>
</dbReference>
<dbReference type="RefSeq" id="WP_113849247.1">
    <property type="nucleotide sequence ID" value="NZ_CAKOCH010000001.1"/>
</dbReference>
<organism evidence="7 8">
    <name type="scientific">Enterococcus gallinarum</name>
    <dbReference type="NCBI Taxonomy" id="1353"/>
    <lineage>
        <taxon>Bacteria</taxon>
        <taxon>Bacillati</taxon>
        <taxon>Bacillota</taxon>
        <taxon>Bacilli</taxon>
        <taxon>Lactobacillales</taxon>
        <taxon>Enterococcaceae</taxon>
        <taxon>Enterococcus</taxon>
    </lineage>
</organism>
<name>A0AAE7T1L5_ENTGA</name>
<evidence type="ECO:0000256" key="5">
    <source>
        <dbReference type="SAM" id="Phobius"/>
    </source>
</evidence>
<comment type="subcellular location">
    <subcellularLocation>
        <location evidence="1">Membrane</location>
        <topology evidence="1">Multi-pass membrane protein</topology>
    </subcellularLocation>
</comment>
<dbReference type="GO" id="GO:0016020">
    <property type="term" value="C:membrane"/>
    <property type="evidence" value="ECO:0007669"/>
    <property type="project" value="UniProtKB-SubCell"/>
</dbReference>
<gene>
    <name evidence="7" type="ORF">EGM181_14865</name>
    <name evidence="6" type="ORF">HWH42_03215</name>
</gene>
<evidence type="ECO:0000313" key="9">
    <source>
        <dbReference type="Proteomes" id="UP000571857"/>
    </source>
</evidence>
<feature type="transmembrane region" description="Helical" evidence="5">
    <location>
        <begin position="141"/>
        <end position="163"/>
    </location>
</feature>
<evidence type="ECO:0000256" key="2">
    <source>
        <dbReference type="ARBA" id="ARBA00022692"/>
    </source>
</evidence>
<feature type="transmembrane region" description="Helical" evidence="5">
    <location>
        <begin position="175"/>
        <end position="195"/>
    </location>
</feature>
<reference evidence="7 8" key="1">
    <citation type="submission" date="2020-03" db="EMBL/GenBank/DDBJ databases">
        <title>Characterization of ganglioside-mimicking enterococci.</title>
        <authorList>
            <person name="Patry R.T."/>
            <person name="Nothaft H."/>
            <person name="Bridger R."/>
            <person name="Shajahan A."/>
            <person name="Huynh S."/>
            <person name="Sanchez S."/>
            <person name="Azadi P."/>
            <person name="Cooper K."/>
            <person name="Miller W.G."/>
            <person name="Parker C.T."/>
            <person name="Wells L."/>
            <person name="Szymanski C.M."/>
        </authorList>
    </citation>
    <scope>NUCLEOTIDE SEQUENCE [LARGE SCALE GENOMIC DNA]</scope>
    <source>
        <strain evidence="7 8">EGM181</strain>
    </source>
</reference>
<dbReference type="Pfam" id="PF04172">
    <property type="entry name" value="LrgB"/>
    <property type="match status" value="1"/>
</dbReference>
<accession>A0AAE7T1L5</accession>
<reference evidence="6 9" key="2">
    <citation type="submission" date="2020-06" db="EMBL/GenBank/DDBJ databases">
        <title>Crossreactivity between MHC class I-restricted antigens from cancer cells and an enterococcal bacteriophage.</title>
        <authorList>
            <person name="Fluckiger A."/>
            <person name="Daillere R."/>
            <person name="Sassi M."/>
            <person name="Cattoir V."/>
            <person name="Kroemer G."/>
            <person name="Zitvogel L."/>
        </authorList>
    </citation>
    <scope>NUCLEOTIDE SEQUENCE [LARGE SCALE GENOMIC DNA]</scope>
    <source>
        <strain evidence="6 9">EG4</strain>
    </source>
</reference>
<keyword evidence="3 5" id="KW-1133">Transmembrane helix</keyword>
<feature type="transmembrane region" description="Helical" evidence="5">
    <location>
        <begin position="6"/>
        <end position="23"/>
    </location>
</feature>
<feature type="transmembrane region" description="Helical" evidence="5">
    <location>
        <begin position="30"/>
        <end position="50"/>
    </location>
</feature>
<dbReference type="PANTHER" id="PTHR30249">
    <property type="entry name" value="PUTATIVE SEROTONIN TRANSPORTER"/>
    <property type="match status" value="1"/>
</dbReference>
<feature type="transmembrane region" description="Helical" evidence="5">
    <location>
        <begin position="62"/>
        <end position="79"/>
    </location>
</feature>
<dbReference type="InterPro" id="IPR007300">
    <property type="entry name" value="CidB/LrgB"/>
</dbReference>
<evidence type="ECO:0000313" key="7">
    <source>
        <dbReference type="EMBL" id="QOG28446.1"/>
    </source>
</evidence>
<feature type="transmembrane region" description="Helical" evidence="5">
    <location>
        <begin position="207"/>
        <end position="226"/>
    </location>
</feature>
<dbReference type="EMBL" id="JABXJK010000009">
    <property type="protein sequence ID" value="MBA0971614.1"/>
    <property type="molecule type" value="Genomic_DNA"/>
</dbReference>
<dbReference type="AlphaFoldDB" id="A0AAE7T1L5"/>
<evidence type="ECO:0000313" key="6">
    <source>
        <dbReference type="EMBL" id="MBA0971614.1"/>
    </source>
</evidence>
<feature type="transmembrane region" description="Helical" evidence="5">
    <location>
        <begin position="91"/>
        <end position="115"/>
    </location>
</feature>